<reference evidence="4 7" key="2">
    <citation type="submission" date="2021-02" db="EMBL/GenBank/DDBJ databases">
        <title>Draft genome of the type strains Burkholderia anthina DSM16086.</title>
        <authorList>
            <person name="Hertel R."/>
            <person name="Meissner J."/>
            <person name="Poehlein A."/>
            <person name="Daniel R."/>
            <person name="Commichau F.M."/>
        </authorList>
    </citation>
    <scope>NUCLEOTIDE SEQUENCE [LARGE SCALE GENOMIC DNA]</scope>
    <source>
        <strain evidence="4 7">DSM 16086</strain>
    </source>
</reference>
<evidence type="ECO:0000259" key="3">
    <source>
        <dbReference type="Pfam" id="PF24322"/>
    </source>
</evidence>
<dbReference type="AlphaFoldDB" id="A0A6P2GBD9"/>
<dbReference type="SUPFAM" id="SSF53474">
    <property type="entry name" value="alpha/beta-Hydrolases"/>
    <property type="match status" value="1"/>
</dbReference>
<protein>
    <submittedName>
        <fullName evidence="4">DUF3274 domain-containing protein</fullName>
    </submittedName>
    <submittedName>
        <fullName evidence="5">Membrane protein</fullName>
    </submittedName>
</protein>
<dbReference type="InterPro" id="IPR021692">
    <property type="entry name" value="Tle3_C"/>
</dbReference>
<evidence type="ECO:0000313" key="4">
    <source>
        <dbReference type="EMBL" id="MBM2769372.1"/>
    </source>
</evidence>
<feature type="domain" description="Antibacterial effector protein Tle3 C-terminal" evidence="2">
    <location>
        <begin position="550"/>
        <end position="612"/>
    </location>
</feature>
<reference evidence="5 6" key="1">
    <citation type="submission" date="2019-09" db="EMBL/GenBank/DDBJ databases">
        <authorList>
            <person name="Depoorter E."/>
        </authorList>
    </citation>
    <scope>NUCLEOTIDE SEQUENCE [LARGE SCALE GENOMIC DNA]</scope>
    <source>
        <strain evidence="5">LMG 20980</strain>
    </source>
</reference>
<gene>
    <name evidence="5" type="ORF">BAN20980_03782</name>
    <name evidence="4" type="ORF">JQK92_23420</name>
</gene>
<dbReference type="Proteomes" id="UP000494201">
    <property type="component" value="Unassembled WGS sequence"/>
</dbReference>
<feature type="domain" description="T6SS Tle3 phospholipase effector alpha/beta" evidence="3">
    <location>
        <begin position="65"/>
        <end position="394"/>
    </location>
</feature>
<evidence type="ECO:0000259" key="2">
    <source>
        <dbReference type="Pfam" id="PF11678"/>
    </source>
</evidence>
<dbReference type="Gene3D" id="3.40.50.1820">
    <property type="entry name" value="alpha/beta hydrolase"/>
    <property type="match status" value="1"/>
</dbReference>
<proteinExistence type="predicted"/>
<dbReference type="EMBL" id="CABVLY010000014">
    <property type="protein sequence ID" value="VVU51062.1"/>
    <property type="molecule type" value="Genomic_DNA"/>
</dbReference>
<dbReference type="RefSeq" id="WP_174927024.1">
    <property type="nucleotide sequence ID" value="NZ_CABVLY010000014.1"/>
</dbReference>
<evidence type="ECO:0000313" key="5">
    <source>
        <dbReference type="EMBL" id="VVU51062.1"/>
    </source>
</evidence>
<evidence type="ECO:0000313" key="7">
    <source>
        <dbReference type="Proteomes" id="UP000755577"/>
    </source>
</evidence>
<evidence type="ECO:0000256" key="1">
    <source>
        <dbReference type="SAM" id="MobiDB-lite"/>
    </source>
</evidence>
<keyword evidence="7" id="KW-1185">Reference proteome</keyword>
<dbReference type="Pfam" id="PF11678">
    <property type="entry name" value="Tle3_C"/>
    <property type="match status" value="1"/>
</dbReference>
<dbReference type="GeneID" id="56501830"/>
<feature type="region of interest" description="Disordered" evidence="1">
    <location>
        <begin position="1"/>
        <end position="25"/>
    </location>
</feature>
<dbReference type="InterPro" id="IPR056221">
    <property type="entry name" value="Tle3_ab_dom"/>
</dbReference>
<organism evidence="5 6">
    <name type="scientific">Burkholderia anthina</name>
    <dbReference type="NCBI Taxonomy" id="179879"/>
    <lineage>
        <taxon>Bacteria</taxon>
        <taxon>Pseudomonadati</taxon>
        <taxon>Pseudomonadota</taxon>
        <taxon>Betaproteobacteria</taxon>
        <taxon>Burkholderiales</taxon>
        <taxon>Burkholderiaceae</taxon>
        <taxon>Burkholderia</taxon>
        <taxon>Burkholderia cepacia complex</taxon>
    </lineage>
</organism>
<accession>A0A6P2GBD9</accession>
<dbReference type="Pfam" id="PF24322">
    <property type="entry name" value="Tle3"/>
    <property type="match status" value="1"/>
</dbReference>
<name>A0A6P2GBD9_9BURK</name>
<dbReference type="Proteomes" id="UP000755577">
    <property type="component" value="Unassembled WGS sequence"/>
</dbReference>
<dbReference type="EMBL" id="JAFCIQ010000018">
    <property type="protein sequence ID" value="MBM2769372.1"/>
    <property type="molecule type" value="Genomic_DNA"/>
</dbReference>
<evidence type="ECO:0000313" key="6">
    <source>
        <dbReference type="Proteomes" id="UP000494201"/>
    </source>
</evidence>
<sequence>MDDSVDRSGDTANTPTETQPKRYRHEDATRIVPMQRDHLGRPFWESYLTPTGYQVRAEARIPPHLPGVIIFVHGVNSEGEWYDAAEQALCAGLNDRLNRHSEATKLKANAYITKDSDDRPIPRRIDLDKRGRSPVIRFFWGYRAQKGKEKNWRIALRDQQGSDYWAPECTPHKVEDHRQNTPWYWGGGPFQNGTNNLQQLWSEKGFTRTIYGFDLQRLNTEVERQLQDAPPRDYYAHAAQRLANLIDEIRTQCPRDTVTVMSHSQGTMIAMAATALCKTRAPDALFVMNSPFAVDDKATDALTCGSERPTAQARVNTFRRIANRIKRDKRVYTEEMMEQLHVGATQDMNFWRPDLKLHYGMPERDNHGRLYVYFTPHDRVMGITSLQSIGWQGIGDELLTELGDTVKQRMLARETAVGDEPGVRRFGTLPPTPEEKLVPGAKATDFWNGNRGPAAGVFGLTNLWTVPKPNQTVTINAEQVPNPLTAEEMEGFEESRKIAPAWGQFDVDPTDPNKGKYLDPSFPNFASMYEREEYKTREDVYANSGRTRSLETQEELQERINNYRPEPTNHSTLPSHAEFMKRVVAWDLPIGFCDAAEDWDFWARLIKKADWTQGYDPYFTDGVLKTVEKPDVIDWRTVAEEKSRADAKRIEWGNSNGA</sequence>
<dbReference type="InterPro" id="IPR029058">
    <property type="entry name" value="AB_hydrolase_fold"/>
</dbReference>